<accession>A0ABV0PJG1</accession>
<sequence>MCYYGSNHLQESGLVKMVQYTSAVGQETDQRRMGADYDSSHTPSSKLSRRLRSLLIVPEKLQQHKQPFSTLVRPLLSLLNNVRAHHVDDVTLQISPSLKRNITAPVCNCTIH</sequence>
<comment type="caution">
    <text evidence="1">The sequence shown here is derived from an EMBL/GenBank/DDBJ whole genome shotgun (WGS) entry which is preliminary data.</text>
</comment>
<organism evidence="1 2">
    <name type="scientific">Goodea atripinnis</name>
    <dbReference type="NCBI Taxonomy" id="208336"/>
    <lineage>
        <taxon>Eukaryota</taxon>
        <taxon>Metazoa</taxon>
        <taxon>Chordata</taxon>
        <taxon>Craniata</taxon>
        <taxon>Vertebrata</taxon>
        <taxon>Euteleostomi</taxon>
        <taxon>Actinopterygii</taxon>
        <taxon>Neopterygii</taxon>
        <taxon>Teleostei</taxon>
        <taxon>Neoteleostei</taxon>
        <taxon>Acanthomorphata</taxon>
        <taxon>Ovalentaria</taxon>
        <taxon>Atherinomorphae</taxon>
        <taxon>Cyprinodontiformes</taxon>
        <taxon>Goodeidae</taxon>
        <taxon>Goodea</taxon>
    </lineage>
</organism>
<keyword evidence="2" id="KW-1185">Reference proteome</keyword>
<name>A0ABV0PJG1_9TELE</name>
<evidence type="ECO:0000313" key="1">
    <source>
        <dbReference type="EMBL" id="MEQ2183630.1"/>
    </source>
</evidence>
<reference evidence="1 2" key="1">
    <citation type="submission" date="2021-06" db="EMBL/GenBank/DDBJ databases">
        <authorList>
            <person name="Palmer J.M."/>
        </authorList>
    </citation>
    <scope>NUCLEOTIDE SEQUENCE [LARGE SCALE GENOMIC DNA]</scope>
    <source>
        <strain evidence="1 2">GA_2019</strain>
        <tissue evidence="1">Muscle</tissue>
    </source>
</reference>
<dbReference type="Proteomes" id="UP001476798">
    <property type="component" value="Unassembled WGS sequence"/>
</dbReference>
<dbReference type="EMBL" id="JAHRIO010079967">
    <property type="protein sequence ID" value="MEQ2183630.1"/>
    <property type="molecule type" value="Genomic_DNA"/>
</dbReference>
<proteinExistence type="predicted"/>
<evidence type="ECO:0000313" key="2">
    <source>
        <dbReference type="Proteomes" id="UP001476798"/>
    </source>
</evidence>
<protein>
    <submittedName>
        <fullName evidence="1">Uncharacterized protein</fullName>
    </submittedName>
</protein>
<gene>
    <name evidence="1" type="ORF">GOODEAATRI_000063</name>
</gene>